<evidence type="ECO:0000256" key="3">
    <source>
        <dbReference type="ARBA" id="ARBA00022723"/>
    </source>
</evidence>
<dbReference type="Gene3D" id="3.90.170.10">
    <property type="entry name" value="Adenylosuccinate Synthetase, subunit A, domain 3"/>
    <property type="match status" value="1"/>
</dbReference>
<dbReference type="GO" id="GO:0000287">
    <property type="term" value="F:magnesium ion binding"/>
    <property type="evidence" value="ECO:0007669"/>
    <property type="project" value="UniProtKB-UniRule"/>
</dbReference>
<evidence type="ECO:0000256" key="10">
    <source>
        <dbReference type="RuleBase" id="RU000520"/>
    </source>
</evidence>
<keyword evidence="12" id="KW-1185">Reference proteome</keyword>
<dbReference type="OrthoDB" id="9807553at2"/>
<comment type="pathway">
    <text evidence="8 10">Purine metabolism; AMP biosynthesis via de novo pathway; AMP from IMP: step 1/2.</text>
</comment>
<comment type="caution">
    <text evidence="11">The sequence shown here is derived from an EMBL/GenBank/DDBJ whole genome shotgun (WGS) entry which is preliminary data.</text>
</comment>
<feature type="binding site" description="in other chain" evidence="8">
    <location>
        <position position="129"/>
    </location>
    <ligand>
        <name>IMP</name>
        <dbReference type="ChEBI" id="CHEBI:58053"/>
        <note>ligand shared between dimeric partners</note>
    </ligand>
</feature>
<evidence type="ECO:0000256" key="8">
    <source>
        <dbReference type="HAMAP-Rule" id="MF_00011"/>
    </source>
</evidence>
<comment type="catalytic activity">
    <reaction evidence="8 10">
        <text>IMP + L-aspartate + GTP = N(6)-(1,2-dicarboxyethyl)-AMP + GDP + phosphate + 2 H(+)</text>
        <dbReference type="Rhea" id="RHEA:15753"/>
        <dbReference type="ChEBI" id="CHEBI:15378"/>
        <dbReference type="ChEBI" id="CHEBI:29991"/>
        <dbReference type="ChEBI" id="CHEBI:37565"/>
        <dbReference type="ChEBI" id="CHEBI:43474"/>
        <dbReference type="ChEBI" id="CHEBI:57567"/>
        <dbReference type="ChEBI" id="CHEBI:58053"/>
        <dbReference type="ChEBI" id="CHEBI:58189"/>
        <dbReference type="EC" id="6.3.4.4"/>
    </reaction>
</comment>
<feature type="binding site" evidence="8">
    <location>
        <begin position="299"/>
        <end position="305"/>
    </location>
    <ligand>
        <name>substrate</name>
    </ligand>
</feature>
<evidence type="ECO:0000313" key="11">
    <source>
        <dbReference type="EMBL" id="PKR77412.1"/>
    </source>
</evidence>
<comment type="function">
    <text evidence="8">Plays an important role in the de novo pathway of purine nucleotide biosynthesis. Catalyzes the first committed step in the biosynthesis of AMP from IMP.</text>
</comment>
<feature type="binding site" evidence="8">
    <location>
        <position position="13"/>
    </location>
    <ligand>
        <name>Mg(2+)</name>
        <dbReference type="ChEBI" id="CHEBI:18420"/>
    </ligand>
</feature>
<feature type="binding site" description="in other chain" evidence="8">
    <location>
        <position position="224"/>
    </location>
    <ligand>
        <name>IMP</name>
        <dbReference type="ChEBI" id="CHEBI:58053"/>
        <note>ligand shared between dimeric partners</note>
    </ligand>
</feature>
<organism evidence="11 12">
    <name type="scientific">Halalkalibacillus sediminis</name>
    <dbReference type="NCBI Taxonomy" id="2018042"/>
    <lineage>
        <taxon>Bacteria</taxon>
        <taxon>Bacillati</taxon>
        <taxon>Bacillota</taxon>
        <taxon>Bacilli</taxon>
        <taxon>Bacillales</taxon>
        <taxon>Bacillaceae</taxon>
        <taxon>Halalkalibacillus</taxon>
    </lineage>
</organism>
<dbReference type="Proteomes" id="UP000243524">
    <property type="component" value="Unassembled WGS sequence"/>
</dbReference>
<dbReference type="GO" id="GO:0005737">
    <property type="term" value="C:cytoplasm"/>
    <property type="evidence" value="ECO:0007669"/>
    <property type="project" value="UniProtKB-SubCell"/>
</dbReference>
<comment type="cofactor">
    <cofactor evidence="8">
        <name>Mg(2+)</name>
        <dbReference type="ChEBI" id="CHEBI:18420"/>
    </cofactor>
    <text evidence="8">Binds 1 Mg(2+) ion per subunit.</text>
</comment>
<dbReference type="NCBIfam" id="TIGR00184">
    <property type="entry name" value="purA"/>
    <property type="match status" value="1"/>
</dbReference>
<dbReference type="GO" id="GO:0044208">
    <property type="term" value="P:'de novo' AMP biosynthetic process"/>
    <property type="evidence" value="ECO:0007669"/>
    <property type="project" value="UniProtKB-UniRule"/>
</dbReference>
<feature type="binding site" description="in other chain" evidence="8">
    <location>
        <begin position="38"/>
        <end position="41"/>
    </location>
    <ligand>
        <name>IMP</name>
        <dbReference type="ChEBI" id="CHEBI:58053"/>
        <note>ligand shared between dimeric partners</note>
    </ligand>
</feature>
<dbReference type="SUPFAM" id="SSF52540">
    <property type="entry name" value="P-loop containing nucleoside triphosphate hydrolases"/>
    <property type="match status" value="1"/>
</dbReference>
<feature type="binding site" description="in other chain" evidence="8">
    <location>
        <position position="303"/>
    </location>
    <ligand>
        <name>IMP</name>
        <dbReference type="ChEBI" id="CHEBI:58053"/>
        <note>ligand shared between dimeric partners</note>
    </ligand>
</feature>
<comment type="subcellular location">
    <subcellularLocation>
        <location evidence="8">Cytoplasm</location>
    </subcellularLocation>
</comment>
<comment type="similarity">
    <text evidence="8 10">Belongs to the adenylosuccinate synthetase family.</text>
</comment>
<dbReference type="PROSITE" id="PS01266">
    <property type="entry name" value="ADENYLOSUCCIN_SYN_1"/>
    <property type="match status" value="1"/>
</dbReference>
<evidence type="ECO:0000313" key="12">
    <source>
        <dbReference type="Proteomes" id="UP000243524"/>
    </source>
</evidence>
<feature type="binding site" evidence="8">
    <location>
        <begin position="413"/>
        <end position="415"/>
    </location>
    <ligand>
        <name>GTP</name>
        <dbReference type="ChEBI" id="CHEBI:37565"/>
    </ligand>
</feature>
<feature type="binding site" evidence="8">
    <location>
        <position position="40"/>
    </location>
    <ligand>
        <name>Mg(2+)</name>
        <dbReference type="ChEBI" id="CHEBI:18420"/>
    </ligand>
</feature>
<dbReference type="Gene3D" id="3.40.440.10">
    <property type="entry name" value="Adenylosuccinate Synthetase, subunit A, domain 1"/>
    <property type="match status" value="1"/>
</dbReference>
<dbReference type="CDD" id="cd03108">
    <property type="entry name" value="AdSS"/>
    <property type="match status" value="1"/>
</dbReference>
<keyword evidence="8" id="KW-0963">Cytoplasm</keyword>
<dbReference type="Gene3D" id="1.10.300.10">
    <property type="entry name" value="Adenylosuccinate Synthetase, subunit A, domain 2"/>
    <property type="match status" value="1"/>
</dbReference>
<feature type="binding site" evidence="8">
    <location>
        <begin position="12"/>
        <end position="18"/>
    </location>
    <ligand>
        <name>GTP</name>
        <dbReference type="ChEBI" id="CHEBI:37565"/>
    </ligand>
</feature>
<dbReference type="Pfam" id="PF00709">
    <property type="entry name" value="Adenylsucc_synt"/>
    <property type="match status" value="1"/>
</dbReference>
<keyword evidence="7 8" id="KW-0342">GTP-binding</keyword>
<dbReference type="FunFam" id="3.90.170.10:FF:000001">
    <property type="entry name" value="Adenylosuccinate synthetase"/>
    <property type="match status" value="1"/>
</dbReference>
<dbReference type="AlphaFoldDB" id="A0A2I0QSU1"/>
<keyword evidence="2 8" id="KW-0436">Ligase</keyword>
<dbReference type="InterPro" id="IPR042109">
    <property type="entry name" value="Adenylosuccinate_synth_dom1"/>
</dbReference>
<feature type="active site" description="Proton acceptor" evidence="8">
    <location>
        <position position="13"/>
    </location>
</feature>
<dbReference type="InterPro" id="IPR042111">
    <property type="entry name" value="Adenylosuccinate_synth_dom3"/>
</dbReference>
<gene>
    <name evidence="8" type="primary">purA</name>
    <name evidence="11" type="ORF">CEY16_11835</name>
</gene>
<dbReference type="PROSITE" id="PS00513">
    <property type="entry name" value="ADENYLOSUCCIN_SYN_2"/>
    <property type="match status" value="1"/>
</dbReference>
<dbReference type="SMART" id="SM00788">
    <property type="entry name" value="Adenylsucc_synt"/>
    <property type="match status" value="1"/>
</dbReference>
<proteinExistence type="inferred from homology"/>
<dbReference type="GO" id="GO:0004019">
    <property type="term" value="F:adenylosuccinate synthase activity"/>
    <property type="evidence" value="ECO:0007669"/>
    <property type="project" value="UniProtKB-UniRule"/>
</dbReference>
<keyword evidence="3 8" id="KW-0479">Metal-binding</keyword>
<dbReference type="FunFam" id="1.10.300.10:FF:000001">
    <property type="entry name" value="Adenylosuccinate synthetase"/>
    <property type="match status" value="1"/>
</dbReference>
<sequence>MTTAVVVGTQWGDEGKGKITDFLAKQAKVIARYQGGDNAGHTIQFDGETYKLHLIPSGIFNPDKLCILGNGMVINPKALLKEMDYIKGHDLSIAHLRISERAQVIMPYHIELDRLQEESKGKDKQIGTTKKGIGPAYADKVNRLGIRMADLLDASALKEKVTQQVEEKNLWLEKLYGAQPLSPESIYQDYLEYGEKLAPYITDTAMLLEDSINQKEHVLFEGAQGVMLDIDHGTYPYVTSSNTSAAGVAVGSGIGPNNIEKVVGVSKAYTTRVGDGPFPTELNDEIGDRIREIGREYGTTTGRARRVGWFDAVVVNHARRTSGMTDISLNSIDVLTGLKEVKICVAYEYNGETFKGYPASLNVLKECKPVYETLPGWEEDLTEVRTFEDLPINAQKYIQKIEELINIPVSIFSVGPDRAQTIVQNEIY</sequence>
<name>A0A2I0QSU1_9BACI</name>
<dbReference type="UniPathway" id="UPA00075">
    <property type="reaction ID" value="UER00335"/>
</dbReference>
<keyword evidence="4 8" id="KW-0547">Nucleotide-binding</keyword>
<feature type="binding site" evidence="8">
    <location>
        <begin position="40"/>
        <end position="42"/>
    </location>
    <ligand>
        <name>GTP</name>
        <dbReference type="ChEBI" id="CHEBI:37565"/>
    </ligand>
</feature>
<dbReference type="PANTHER" id="PTHR11846">
    <property type="entry name" value="ADENYLOSUCCINATE SYNTHETASE"/>
    <property type="match status" value="1"/>
</dbReference>
<evidence type="ECO:0000256" key="1">
    <source>
        <dbReference type="ARBA" id="ARBA00011738"/>
    </source>
</evidence>
<evidence type="ECO:0000256" key="4">
    <source>
        <dbReference type="ARBA" id="ARBA00022741"/>
    </source>
</evidence>
<dbReference type="InterPro" id="IPR027417">
    <property type="entry name" value="P-loop_NTPase"/>
</dbReference>
<evidence type="ECO:0000256" key="6">
    <source>
        <dbReference type="ARBA" id="ARBA00022842"/>
    </source>
</evidence>
<reference evidence="11 12" key="1">
    <citation type="submission" date="2017-06" db="EMBL/GenBank/DDBJ databases">
        <title>the draft geome sequence of Illustriluteabacillus marina B3227.</title>
        <authorList>
            <person name="He R.-H."/>
            <person name="Du Z.-J."/>
        </authorList>
    </citation>
    <scope>NUCLEOTIDE SEQUENCE [LARGE SCALE GENOMIC DNA]</scope>
    <source>
        <strain evidence="11 12">B3227</strain>
    </source>
</reference>
<dbReference type="InterPro" id="IPR042110">
    <property type="entry name" value="Adenylosuccinate_synth_dom2"/>
</dbReference>
<feature type="binding site" evidence="8">
    <location>
        <position position="305"/>
    </location>
    <ligand>
        <name>GTP</name>
        <dbReference type="ChEBI" id="CHEBI:37565"/>
    </ligand>
</feature>
<evidence type="ECO:0000256" key="9">
    <source>
        <dbReference type="PROSITE-ProRule" id="PRU10134"/>
    </source>
</evidence>
<dbReference type="InterPro" id="IPR033128">
    <property type="entry name" value="Adenylosuccin_syn_Lys_AS"/>
</dbReference>
<comment type="subunit">
    <text evidence="1 8">Homodimer.</text>
</comment>
<dbReference type="PANTHER" id="PTHR11846:SF0">
    <property type="entry name" value="ADENYLOSUCCINATE SYNTHETASE"/>
    <property type="match status" value="1"/>
</dbReference>
<feature type="active site" description="Proton donor" evidence="8">
    <location>
        <position position="41"/>
    </location>
</feature>
<dbReference type="InterPro" id="IPR018220">
    <property type="entry name" value="Adenylosuccin_syn_GTP-bd"/>
</dbReference>
<dbReference type="HAMAP" id="MF_00011">
    <property type="entry name" value="Adenylosucc_synth"/>
    <property type="match status" value="1"/>
</dbReference>
<dbReference type="GO" id="GO:0005525">
    <property type="term" value="F:GTP binding"/>
    <property type="evidence" value="ECO:0007669"/>
    <property type="project" value="UniProtKB-UniRule"/>
</dbReference>
<feature type="binding site" evidence="8">
    <location>
        <position position="143"/>
    </location>
    <ligand>
        <name>IMP</name>
        <dbReference type="ChEBI" id="CHEBI:58053"/>
        <note>ligand shared between dimeric partners</note>
    </ligand>
</feature>
<dbReference type="InterPro" id="IPR001114">
    <property type="entry name" value="Adenylosuccinate_synthetase"/>
</dbReference>
<accession>A0A2I0QSU1</accession>
<keyword evidence="6 8" id="KW-0460">Magnesium</keyword>
<dbReference type="GO" id="GO:0046040">
    <property type="term" value="P:IMP metabolic process"/>
    <property type="evidence" value="ECO:0007669"/>
    <property type="project" value="TreeGrafter"/>
</dbReference>
<keyword evidence="5 8" id="KW-0658">Purine biosynthesis</keyword>
<feature type="binding site" description="in other chain" evidence="8">
    <location>
        <position position="239"/>
    </location>
    <ligand>
        <name>IMP</name>
        <dbReference type="ChEBI" id="CHEBI:58053"/>
        <note>ligand shared between dimeric partners</note>
    </ligand>
</feature>
<evidence type="ECO:0000256" key="5">
    <source>
        <dbReference type="ARBA" id="ARBA00022755"/>
    </source>
</evidence>
<evidence type="ECO:0000256" key="2">
    <source>
        <dbReference type="ARBA" id="ARBA00022598"/>
    </source>
</evidence>
<protein>
    <recommendedName>
        <fullName evidence="8 10">Adenylosuccinate synthetase</fullName>
        <shortName evidence="8">AMPSase</shortName>
        <shortName evidence="8">AdSS</shortName>
        <ecNumber evidence="8 10">6.3.4.4</ecNumber>
    </recommendedName>
    <alternativeName>
        <fullName evidence="8">IMP--aspartate ligase</fullName>
    </alternativeName>
</protein>
<feature type="binding site" description="in other chain" evidence="8">
    <location>
        <begin position="13"/>
        <end position="16"/>
    </location>
    <ligand>
        <name>IMP</name>
        <dbReference type="ChEBI" id="CHEBI:58053"/>
        <note>ligand shared between dimeric partners</note>
    </ligand>
</feature>
<dbReference type="RefSeq" id="WP_101332240.1">
    <property type="nucleotide sequence ID" value="NZ_PJNH01000003.1"/>
</dbReference>
<dbReference type="EC" id="6.3.4.4" evidence="8 10"/>
<feature type="binding site" evidence="8">
    <location>
        <begin position="331"/>
        <end position="333"/>
    </location>
    <ligand>
        <name>GTP</name>
        <dbReference type="ChEBI" id="CHEBI:37565"/>
    </ligand>
</feature>
<evidence type="ECO:0000256" key="7">
    <source>
        <dbReference type="ARBA" id="ARBA00023134"/>
    </source>
</evidence>
<dbReference type="EMBL" id="PJNH01000003">
    <property type="protein sequence ID" value="PKR77412.1"/>
    <property type="molecule type" value="Genomic_DNA"/>
</dbReference>
<feature type="active site" evidence="9">
    <location>
        <position position="140"/>
    </location>
</feature>
<dbReference type="NCBIfam" id="NF002223">
    <property type="entry name" value="PRK01117.1"/>
    <property type="match status" value="1"/>
</dbReference>